<evidence type="ECO:0000313" key="1">
    <source>
        <dbReference type="EMBL" id="GIY51532.1"/>
    </source>
</evidence>
<organism evidence="1 2">
    <name type="scientific">Caerostris extrusa</name>
    <name type="common">Bark spider</name>
    <name type="synonym">Caerostris bankana</name>
    <dbReference type="NCBI Taxonomy" id="172846"/>
    <lineage>
        <taxon>Eukaryota</taxon>
        <taxon>Metazoa</taxon>
        <taxon>Ecdysozoa</taxon>
        <taxon>Arthropoda</taxon>
        <taxon>Chelicerata</taxon>
        <taxon>Arachnida</taxon>
        <taxon>Araneae</taxon>
        <taxon>Araneomorphae</taxon>
        <taxon>Entelegynae</taxon>
        <taxon>Araneoidea</taxon>
        <taxon>Araneidae</taxon>
        <taxon>Caerostris</taxon>
    </lineage>
</organism>
<gene>
    <name evidence="1" type="ORF">CEXT_805271</name>
</gene>
<proteinExistence type="predicted"/>
<feature type="non-terminal residue" evidence="1">
    <location>
        <position position="1"/>
    </location>
</feature>
<sequence length="65" mass="7543">EYLFDERDALEDYKATGRPNLSKIPDYRILFHQRGIMQNIGKNLQQIATNIVSHCSMNDDNLVAF</sequence>
<reference evidence="1 2" key="1">
    <citation type="submission" date="2021-06" db="EMBL/GenBank/DDBJ databases">
        <title>Caerostris extrusa draft genome.</title>
        <authorList>
            <person name="Kono N."/>
            <person name="Arakawa K."/>
        </authorList>
    </citation>
    <scope>NUCLEOTIDE SEQUENCE [LARGE SCALE GENOMIC DNA]</scope>
</reference>
<name>A0AAV4U1A5_CAEEX</name>
<dbReference type="EMBL" id="BPLR01012124">
    <property type="protein sequence ID" value="GIY51532.1"/>
    <property type="molecule type" value="Genomic_DNA"/>
</dbReference>
<protein>
    <submittedName>
        <fullName evidence="1">Uncharacterized protein</fullName>
    </submittedName>
</protein>
<accession>A0AAV4U1A5</accession>
<dbReference type="Proteomes" id="UP001054945">
    <property type="component" value="Unassembled WGS sequence"/>
</dbReference>
<dbReference type="AlphaFoldDB" id="A0AAV4U1A5"/>
<comment type="caution">
    <text evidence="1">The sequence shown here is derived from an EMBL/GenBank/DDBJ whole genome shotgun (WGS) entry which is preliminary data.</text>
</comment>
<keyword evidence="2" id="KW-1185">Reference proteome</keyword>
<evidence type="ECO:0000313" key="2">
    <source>
        <dbReference type="Proteomes" id="UP001054945"/>
    </source>
</evidence>